<comment type="catalytic activity">
    <reaction evidence="1 12">
        <text>alpha-D-glucose = beta-D-glucose</text>
        <dbReference type="Rhea" id="RHEA:10264"/>
        <dbReference type="ChEBI" id="CHEBI:15903"/>
        <dbReference type="ChEBI" id="CHEBI:17925"/>
        <dbReference type="EC" id="5.1.3.3"/>
    </reaction>
</comment>
<dbReference type="PANTHER" id="PTHR10091:SF0">
    <property type="entry name" value="GALACTOSE MUTAROTASE"/>
    <property type="match status" value="1"/>
</dbReference>
<dbReference type="OrthoDB" id="9779408at2"/>
<evidence type="ECO:0000256" key="13">
    <source>
        <dbReference type="PIRSR" id="PIRSR005096-1"/>
    </source>
</evidence>
<dbReference type="InterPro" id="IPR011013">
    <property type="entry name" value="Gal_mutarotase_sf_dom"/>
</dbReference>
<dbReference type="PANTHER" id="PTHR10091">
    <property type="entry name" value="ALDOSE-1-EPIMERASE"/>
    <property type="match status" value="1"/>
</dbReference>
<keyword evidence="9" id="KW-0597">Phosphoprotein</keyword>
<sequence length="378" mass="40719" precursor="true">MLKPLTFCLLGLIAMPTLAGSVDKSSFGKTSSGEAVDKYTVKNDSGMSIELLTRGATLAAIDVPDRDGKVADVAFGFDTVADYESDKNQYFGHTIGRYGNRITAGKFSLDGKDYELAANNEGNHLHGGVEESFDKVVWDAEPFSGPDGSGVKFSHTSPDGSEGYPGELTAEVTYTLTNDNEVRIEYKATTDKPTVINLTNHAYFNLEGAGADTINDHVLMINADNYTPGSADSIMTTGEIKPVAGTALDFRKPTRIGDRVDEYNDSPELGYDHNLVLNRKGASEGELVTAAVLKDPKSGRTLTVKTTEPGLQFYGGNFLTGQAGKDGQSYAYRSGLCLETQHFPDSPNKQGKEGWPSVVLRPGETYTHTCIYAFGVDK</sequence>
<evidence type="ECO:0000256" key="3">
    <source>
        <dbReference type="ARBA" id="ARBA00005028"/>
    </source>
</evidence>
<evidence type="ECO:0000256" key="1">
    <source>
        <dbReference type="ARBA" id="ARBA00001614"/>
    </source>
</evidence>
<evidence type="ECO:0000256" key="9">
    <source>
        <dbReference type="ARBA" id="ARBA00022553"/>
    </source>
</evidence>
<dbReference type="RefSeq" id="WP_146564915.1">
    <property type="nucleotide sequence ID" value="NZ_SIHJ01000001.1"/>
</dbReference>
<feature type="binding site" evidence="15">
    <location>
        <begin position="201"/>
        <end position="203"/>
    </location>
    <ligand>
        <name>beta-D-galactose</name>
        <dbReference type="ChEBI" id="CHEBI:27667"/>
    </ligand>
</feature>
<evidence type="ECO:0000256" key="12">
    <source>
        <dbReference type="PIRNR" id="PIRNR005096"/>
    </source>
</evidence>
<evidence type="ECO:0000313" key="17">
    <source>
        <dbReference type="EMBL" id="TWT37587.1"/>
    </source>
</evidence>
<dbReference type="GO" id="GO:0033499">
    <property type="term" value="P:galactose catabolic process via UDP-galactose, Leloir pathway"/>
    <property type="evidence" value="ECO:0007669"/>
    <property type="project" value="TreeGrafter"/>
</dbReference>
<name>A0A5C5VHX6_9BACT</name>
<comment type="subunit">
    <text evidence="5">Monomer.</text>
</comment>
<evidence type="ECO:0000256" key="14">
    <source>
        <dbReference type="PIRSR" id="PIRSR005096-2"/>
    </source>
</evidence>
<dbReference type="GO" id="GO:0005737">
    <property type="term" value="C:cytoplasm"/>
    <property type="evidence" value="ECO:0007669"/>
    <property type="project" value="UniProtKB-SubCell"/>
</dbReference>
<evidence type="ECO:0000256" key="11">
    <source>
        <dbReference type="ARBA" id="ARBA00023277"/>
    </source>
</evidence>
<dbReference type="GO" id="GO:0004034">
    <property type="term" value="F:aldose 1-epimerase activity"/>
    <property type="evidence" value="ECO:0007669"/>
    <property type="project" value="UniProtKB-EC"/>
</dbReference>
<evidence type="ECO:0000256" key="5">
    <source>
        <dbReference type="ARBA" id="ARBA00011245"/>
    </source>
</evidence>
<dbReference type="PROSITE" id="PS00545">
    <property type="entry name" value="ALDOSE_1_EPIMERASE"/>
    <property type="match status" value="1"/>
</dbReference>
<keyword evidence="11 12" id="KW-0119">Carbohydrate metabolism</keyword>
<reference evidence="17 18" key="1">
    <citation type="submission" date="2019-02" db="EMBL/GenBank/DDBJ databases">
        <title>Deep-cultivation of Planctomycetes and their phenomic and genomic characterization uncovers novel biology.</title>
        <authorList>
            <person name="Wiegand S."/>
            <person name="Jogler M."/>
            <person name="Boedeker C."/>
            <person name="Pinto D."/>
            <person name="Vollmers J."/>
            <person name="Rivas-Marin E."/>
            <person name="Kohn T."/>
            <person name="Peeters S.H."/>
            <person name="Heuer A."/>
            <person name="Rast P."/>
            <person name="Oberbeckmann S."/>
            <person name="Bunk B."/>
            <person name="Jeske O."/>
            <person name="Meyerdierks A."/>
            <person name="Storesund J.E."/>
            <person name="Kallscheuer N."/>
            <person name="Luecker S."/>
            <person name="Lage O.M."/>
            <person name="Pohl T."/>
            <person name="Merkel B.J."/>
            <person name="Hornburger P."/>
            <person name="Mueller R.-W."/>
            <person name="Bruemmer F."/>
            <person name="Labrenz M."/>
            <person name="Spormann A.M."/>
            <person name="Op Den Camp H."/>
            <person name="Overmann J."/>
            <person name="Amann R."/>
            <person name="Jetten M.S.M."/>
            <person name="Mascher T."/>
            <person name="Medema M.H."/>
            <person name="Devos D.P."/>
            <person name="Kaster A.-K."/>
            <person name="Ovreas L."/>
            <person name="Rohde M."/>
            <person name="Galperin M.Y."/>
            <person name="Jogler C."/>
        </authorList>
    </citation>
    <scope>NUCLEOTIDE SEQUENCE [LARGE SCALE GENOMIC DNA]</scope>
    <source>
        <strain evidence="17 18">KOR34</strain>
    </source>
</reference>
<comment type="similarity">
    <text evidence="4 12">Belongs to the aldose epimerase family.</text>
</comment>
<dbReference type="EMBL" id="SIHJ01000001">
    <property type="protein sequence ID" value="TWT37587.1"/>
    <property type="molecule type" value="Genomic_DNA"/>
</dbReference>
<accession>A0A5C5VHX6</accession>
<keyword evidence="10 12" id="KW-0413">Isomerase</keyword>
<dbReference type="FunFam" id="2.70.98.10:FF:000003">
    <property type="entry name" value="Aldose 1-epimerase"/>
    <property type="match status" value="1"/>
</dbReference>
<evidence type="ECO:0000256" key="16">
    <source>
        <dbReference type="SAM" id="SignalP"/>
    </source>
</evidence>
<comment type="subcellular location">
    <subcellularLocation>
        <location evidence="2">Cytoplasm</location>
    </subcellularLocation>
</comment>
<evidence type="ECO:0000256" key="7">
    <source>
        <dbReference type="ARBA" id="ARBA00014165"/>
    </source>
</evidence>
<feature type="signal peptide" evidence="16">
    <location>
        <begin position="1"/>
        <end position="19"/>
    </location>
</feature>
<dbReference type="CDD" id="cd09019">
    <property type="entry name" value="galactose_mutarotase_like"/>
    <property type="match status" value="1"/>
</dbReference>
<keyword evidence="8" id="KW-0963">Cytoplasm</keyword>
<comment type="caution">
    <text evidence="17">The sequence shown here is derived from an EMBL/GenBank/DDBJ whole genome shotgun (WGS) entry which is preliminary data.</text>
</comment>
<evidence type="ECO:0000256" key="8">
    <source>
        <dbReference type="ARBA" id="ARBA00022490"/>
    </source>
</evidence>
<dbReference type="Proteomes" id="UP000316714">
    <property type="component" value="Unassembled WGS sequence"/>
</dbReference>
<dbReference type="PIRSF" id="PIRSF005096">
    <property type="entry name" value="GALM"/>
    <property type="match status" value="1"/>
</dbReference>
<gene>
    <name evidence="17" type="primary">mro</name>
    <name evidence="17" type="ORF">KOR34_25410</name>
</gene>
<dbReference type="Gene3D" id="2.70.98.10">
    <property type="match status" value="1"/>
</dbReference>
<dbReference type="SUPFAM" id="SSF74650">
    <property type="entry name" value="Galactose mutarotase-like"/>
    <property type="match status" value="1"/>
</dbReference>
<organism evidence="17 18">
    <name type="scientific">Posidoniimonas corsicana</name>
    <dbReference type="NCBI Taxonomy" id="1938618"/>
    <lineage>
        <taxon>Bacteria</taxon>
        <taxon>Pseudomonadati</taxon>
        <taxon>Planctomycetota</taxon>
        <taxon>Planctomycetia</taxon>
        <taxon>Pirellulales</taxon>
        <taxon>Lacipirellulaceae</taxon>
        <taxon>Posidoniimonas</taxon>
    </lineage>
</organism>
<dbReference type="NCBIfam" id="NF008277">
    <property type="entry name" value="PRK11055.1"/>
    <property type="match status" value="1"/>
</dbReference>
<evidence type="ECO:0000256" key="10">
    <source>
        <dbReference type="ARBA" id="ARBA00023235"/>
    </source>
</evidence>
<proteinExistence type="inferred from homology"/>
<dbReference type="UniPathway" id="UPA00242"/>
<keyword evidence="18" id="KW-1185">Reference proteome</keyword>
<dbReference type="Pfam" id="PF01263">
    <property type="entry name" value="Aldose_epim"/>
    <property type="match status" value="1"/>
</dbReference>
<dbReference type="InterPro" id="IPR008183">
    <property type="entry name" value="Aldose_1/G6P_1-epimerase"/>
</dbReference>
<evidence type="ECO:0000256" key="6">
    <source>
        <dbReference type="ARBA" id="ARBA00013185"/>
    </source>
</evidence>
<evidence type="ECO:0000256" key="2">
    <source>
        <dbReference type="ARBA" id="ARBA00004496"/>
    </source>
</evidence>
<evidence type="ECO:0000313" key="18">
    <source>
        <dbReference type="Proteomes" id="UP000316714"/>
    </source>
</evidence>
<feature type="chain" id="PRO_5022875733" description="Aldose 1-epimerase" evidence="16">
    <location>
        <begin position="20"/>
        <end position="378"/>
    </location>
</feature>
<dbReference type="InterPro" id="IPR018052">
    <property type="entry name" value="Ald1_epimerase_CS"/>
</dbReference>
<feature type="binding site" evidence="15">
    <location>
        <begin position="100"/>
        <end position="101"/>
    </location>
    <ligand>
        <name>beta-D-galactose</name>
        <dbReference type="ChEBI" id="CHEBI:27667"/>
    </ligand>
</feature>
<dbReference type="GO" id="GO:0006006">
    <property type="term" value="P:glucose metabolic process"/>
    <property type="evidence" value="ECO:0007669"/>
    <property type="project" value="TreeGrafter"/>
</dbReference>
<evidence type="ECO:0000256" key="15">
    <source>
        <dbReference type="PIRSR" id="PIRSR005096-3"/>
    </source>
</evidence>
<evidence type="ECO:0000256" key="4">
    <source>
        <dbReference type="ARBA" id="ARBA00006206"/>
    </source>
</evidence>
<dbReference type="InterPro" id="IPR014718">
    <property type="entry name" value="GH-type_carb-bd"/>
</dbReference>
<dbReference type="InterPro" id="IPR047215">
    <property type="entry name" value="Galactose_mutarotase-like"/>
</dbReference>
<feature type="active site" description="Proton donor" evidence="13">
    <location>
        <position position="201"/>
    </location>
</feature>
<dbReference type="EC" id="5.1.3.3" evidence="6 12"/>
<dbReference type="AlphaFoldDB" id="A0A5C5VHX6"/>
<feature type="binding site" evidence="14">
    <location>
        <position position="272"/>
    </location>
    <ligand>
        <name>beta-D-galactose</name>
        <dbReference type="ChEBI" id="CHEBI:27667"/>
    </ligand>
</feature>
<dbReference type="InterPro" id="IPR015443">
    <property type="entry name" value="Aldose_1-epimerase"/>
</dbReference>
<comment type="pathway">
    <text evidence="3 12">Carbohydrate metabolism; hexose metabolism.</text>
</comment>
<feature type="active site" description="Proton acceptor" evidence="13">
    <location>
        <position position="339"/>
    </location>
</feature>
<protein>
    <recommendedName>
        <fullName evidence="7 12">Aldose 1-epimerase</fullName>
        <ecNumber evidence="6 12">5.1.3.3</ecNumber>
    </recommendedName>
</protein>
<dbReference type="GO" id="GO:0030246">
    <property type="term" value="F:carbohydrate binding"/>
    <property type="evidence" value="ECO:0007669"/>
    <property type="project" value="InterPro"/>
</dbReference>
<keyword evidence="16" id="KW-0732">Signal</keyword>